<evidence type="ECO:0008006" key="3">
    <source>
        <dbReference type="Google" id="ProtNLM"/>
    </source>
</evidence>
<comment type="caution">
    <text evidence="1">The sequence shown here is derived from an EMBL/GenBank/DDBJ whole genome shotgun (WGS) entry which is preliminary data.</text>
</comment>
<keyword evidence="2" id="KW-1185">Reference proteome</keyword>
<accession>A0A540WKN8</accession>
<dbReference type="Proteomes" id="UP000315369">
    <property type="component" value="Unassembled WGS sequence"/>
</dbReference>
<dbReference type="EMBL" id="VIFM01000330">
    <property type="protein sequence ID" value="TQF09582.1"/>
    <property type="molecule type" value="Genomic_DNA"/>
</dbReference>
<reference evidence="1 2" key="1">
    <citation type="submission" date="2019-06" db="EMBL/GenBank/DDBJ databases">
        <authorList>
            <person name="Livingstone P."/>
            <person name="Whitworth D."/>
        </authorList>
    </citation>
    <scope>NUCLEOTIDE SEQUENCE [LARGE SCALE GENOMIC DNA]</scope>
    <source>
        <strain evidence="1 2">AM401</strain>
    </source>
</reference>
<dbReference type="AlphaFoldDB" id="A0A540WKN8"/>
<gene>
    <name evidence="1" type="ORF">FJV41_43895</name>
</gene>
<dbReference type="SUPFAM" id="SSF55729">
    <property type="entry name" value="Acyl-CoA N-acyltransferases (Nat)"/>
    <property type="match status" value="1"/>
</dbReference>
<dbReference type="Gene3D" id="3.40.630.30">
    <property type="match status" value="1"/>
</dbReference>
<name>A0A540WKN8_9BACT</name>
<proteinExistence type="predicted"/>
<evidence type="ECO:0000313" key="2">
    <source>
        <dbReference type="Proteomes" id="UP000315369"/>
    </source>
</evidence>
<sequence length="224" mass="24668">MLSGIETPEGCSAEQLAREDLPRLTALLESWYPDIRVGTESRHLEPSFYEREFFLRGESPDRSLYGILVRDRASGDIIGLLTMERNVRGLQLSAALGVLEPSRRGLGIGFLGTAALEIVGRNIGAEVVLYYSTLKTARAQRNAENQGFKLVGLVPAFDVDAIAPGKVKRVYEALYSKVLVESERIHLPEWEALTPSTRALYTHLFGPHPAQTASVPAPSERLHG</sequence>
<evidence type="ECO:0000313" key="1">
    <source>
        <dbReference type="EMBL" id="TQF09582.1"/>
    </source>
</evidence>
<dbReference type="OrthoDB" id="6849174at2"/>
<protein>
    <recommendedName>
        <fullName evidence="3">N-acetyltransferase domain-containing protein</fullName>
    </recommendedName>
</protein>
<organism evidence="1 2">
    <name type="scientific">Myxococcus llanfairpwllgwyngyllgogerychwyrndrobwllllantysiliogogogochensis</name>
    <dbReference type="NCBI Taxonomy" id="2590453"/>
    <lineage>
        <taxon>Bacteria</taxon>
        <taxon>Pseudomonadati</taxon>
        <taxon>Myxococcota</taxon>
        <taxon>Myxococcia</taxon>
        <taxon>Myxococcales</taxon>
        <taxon>Cystobacterineae</taxon>
        <taxon>Myxococcaceae</taxon>
        <taxon>Myxococcus</taxon>
    </lineage>
</organism>
<dbReference type="InterPro" id="IPR016181">
    <property type="entry name" value="Acyl_CoA_acyltransferase"/>
</dbReference>